<dbReference type="Proteomes" id="UP000887565">
    <property type="component" value="Unplaced"/>
</dbReference>
<feature type="compositionally biased region" description="Basic residues" evidence="1">
    <location>
        <begin position="1"/>
        <end position="12"/>
    </location>
</feature>
<keyword evidence="2" id="KW-1185">Reference proteome</keyword>
<dbReference type="AlphaFoldDB" id="A0A915L9Q3"/>
<organism evidence="2 3">
    <name type="scientific">Romanomermis culicivorax</name>
    <name type="common">Nematode worm</name>
    <dbReference type="NCBI Taxonomy" id="13658"/>
    <lineage>
        <taxon>Eukaryota</taxon>
        <taxon>Metazoa</taxon>
        <taxon>Ecdysozoa</taxon>
        <taxon>Nematoda</taxon>
        <taxon>Enoplea</taxon>
        <taxon>Dorylaimia</taxon>
        <taxon>Mermithida</taxon>
        <taxon>Mermithoidea</taxon>
        <taxon>Mermithidae</taxon>
        <taxon>Romanomermis</taxon>
    </lineage>
</organism>
<evidence type="ECO:0000313" key="3">
    <source>
        <dbReference type="WBParaSite" id="nRc.2.0.1.t47148-RA"/>
    </source>
</evidence>
<evidence type="ECO:0000313" key="2">
    <source>
        <dbReference type="Proteomes" id="UP000887565"/>
    </source>
</evidence>
<evidence type="ECO:0000256" key="1">
    <source>
        <dbReference type="SAM" id="MobiDB-lite"/>
    </source>
</evidence>
<dbReference type="WBParaSite" id="nRc.2.0.1.t47148-RA">
    <property type="protein sequence ID" value="nRc.2.0.1.t47148-RA"/>
    <property type="gene ID" value="nRc.2.0.1.g47148"/>
</dbReference>
<proteinExistence type="predicted"/>
<protein>
    <submittedName>
        <fullName evidence="3">Uncharacterized protein</fullName>
    </submittedName>
</protein>
<feature type="region of interest" description="Disordered" evidence="1">
    <location>
        <begin position="1"/>
        <end position="30"/>
    </location>
</feature>
<sequence>MTVPKMRFKTKQRSSCQSEKKDDPLQAQPNIDVKSRAEKSLAGLFAPPQFDSKVVPNAMTKNPINKGIVPFGTSMLDLSIRAMTAKTKMLDGLGDAADTEDLK</sequence>
<name>A0A915L9Q3_ROMCU</name>
<accession>A0A915L9Q3</accession>
<reference evidence="3" key="1">
    <citation type="submission" date="2022-11" db="UniProtKB">
        <authorList>
            <consortium name="WormBaseParasite"/>
        </authorList>
    </citation>
    <scope>IDENTIFICATION</scope>
</reference>